<proteinExistence type="predicted"/>
<dbReference type="EMBL" id="MCFG01000052">
    <property type="protein sequence ID" value="ORX84430.1"/>
    <property type="molecule type" value="Genomic_DNA"/>
</dbReference>
<organism evidence="1 2">
    <name type="scientific">Anaeromyces robustus</name>
    <dbReference type="NCBI Taxonomy" id="1754192"/>
    <lineage>
        <taxon>Eukaryota</taxon>
        <taxon>Fungi</taxon>
        <taxon>Fungi incertae sedis</taxon>
        <taxon>Chytridiomycota</taxon>
        <taxon>Chytridiomycota incertae sedis</taxon>
        <taxon>Neocallimastigomycetes</taxon>
        <taxon>Neocallimastigales</taxon>
        <taxon>Neocallimastigaceae</taxon>
        <taxon>Anaeromyces</taxon>
    </lineage>
</organism>
<comment type="caution">
    <text evidence="1">The sequence shown here is derived from an EMBL/GenBank/DDBJ whole genome shotgun (WGS) entry which is preliminary data.</text>
</comment>
<dbReference type="AlphaFoldDB" id="A0A1Y1XF82"/>
<gene>
    <name evidence="1" type="ORF">BCR32DRAFT_242571</name>
</gene>
<reference evidence="1 2" key="1">
    <citation type="submission" date="2016-08" db="EMBL/GenBank/DDBJ databases">
        <title>A Parts List for Fungal Cellulosomes Revealed by Comparative Genomics.</title>
        <authorList>
            <consortium name="DOE Joint Genome Institute"/>
            <person name="Haitjema C.H."/>
            <person name="Gilmore S.P."/>
            <person name="Henske J.K."/>
            <person name="Solomon K.V."/>
            <person name="De Groot R."/>
            <person name="Kuo A."/>
            <person name="Mondo S.J."/>
            <person name="Salamov A.A."/>
            <person name="Labutti K."/>
            <person name="Zhao Z."/>
            <person name="Chiniquy J."/>
            <person name="Barry K."/>
            <person name="Brewer H.M."/>
            <person name="Purvine S.O."/>
            <person name="Wright A.T."/>
            <person name="Boxma B."/>
            <person name="Van Alen T."/>
            <person name="Hackstein J.H."/>
            <person name="Baker S.E."/>
            <person name="Grigoriev I.V."/>
            <person name="O'Malley M.A."/>
        </authorList>
    </citation>
    <scope>NUCLEOTIDE SEQUENCE [LARGE SCALE GENOMIC DNA]</scope>
    <source>
        <strain evidence="1 2">S4</strain>
    </source>
</reference>
<evidence type="ECO:0000313" key="1">
    <source>
        <dbReference type="EMBL" id="ORX84430.1"/>
    </source>
</evidence>
<dbReference type="Proteomes" id="UP000193944">
    <property type="component" value="Unassembled WGS sequence"/>
</dbReference>
<protein>
    <submittedName>
        <fullName evidence="1">Uncharacterized protein</fullName>
    </submittedName>
</protein>
<evidence type="ECO:0000313" key="2">
    <source>
        <dbReference type="Proteomes" id="UP000193944"/>
    </source>
</evidence>
<name>A0A1Y1XF82_9FUNG</name>
<keyword evidence="2" id="KW-1185">Reference proteome</keyword>
<sequence length="106" mass="12745">MDENIENSIVDVLKSDNLREDIFNEFENINKDNNNEAFVKETYSNINEIKEFIQTRETEINKYDSLENNKHKIIKFLKLVKHLNSLINNINIKDYSYYINKNIEKN</sequence>
<accession>A0A1Y1XF82</accession>
<reference evidence="1 2" key="2">
    <citation type="submission" date="2016-08" db="EMBL/GenBank/DDBJ databases">
        <title>Pervasive Adenine N6-methylation of Active Genes in Fungi.</title>
        <authorList>
            <consortium name="DOE Joint Genome Institute"/>
            <person name="Mondo S.J."/>
            <person name="Dannebaum R.O."/>
            <person name="Kuo R.C."/>
            <person name="Labutti K."/>
            <person name="Haridas S."/>
            <person name="Kuo A."/>
            <person name="Salamov A."/>
            <person name="Ahrendt S.R."/>
            <person name="Lipzen A."/>
            <person name="Sullivan W."/>
            <person name="Andreopoulos W.B."/>
            <person name="Clum A."/>
            <person name="Lindquist E."/>
            <person name="Daum C."/>
            <person name="Ramamoorthy G.K."/>
            <person name="Gryganskyi A."/>
            <person name="Culley D."/>
            <person name="Magnuson J.K."/>
            <person name="James T.Y."/>
            <person name="O'Malley M.A."/>
            <person name="Stajich J.E."/>
            <person name="Spatafora J.W."/>
            <person name="Visel A."/>
            <person name="Grigoriev I.V."/>
        </authorList>
    </citation>
    <scope>NUCLEOTIDE SEQUENCE [LARGE SCALE GENOMIC DNA]</scope>
    <source>
        <strain evidence="1 2">S4</strain>
    </source>
</reference>